<reference evidence="2" key="1">
    <citation type="submission" date="2025-08" db="UniProtKB">
        <authorList>
            <consortium name="RefSeq"/>
        </authorList>
    </citation>
    <scope>IDENTIFICATION</scope>
    <source>
        <tissue evidence="2">Muscle</tissue>
    </source>
</reference>
<dbReference type="KEGG" id="bvk:117234568"/>
<sequence length="144" mass="16984">MYYTFNIRKQEMEYKTMRASVIIVLAFATGIVVATSRNHNYSHFVKHHARPRVIRGFKPEYMSTAYGFGKRQSTIDVPKLNKQERILSTLLRYFPQGIPVDWLLQQLKTNPTFATKLTQALMDERTDFTSMIDRSNPERITWLY</sequence>
<keyword evidence="1" id="KW-1185">Reference proteome</keyword>
<dbReference type="AlphaFoldDB" id="A0A6J3KFZ1"/>
<gene>
    <name evidence="2" type="primary">LOC117234568</name>
</gene>
<evidence type="ECO:0000313" key="1">
    <source>
        <dbReference type="Proteomes" id="UP000504631"/>
    </source>
</evidence>
<protein>
    <submittedName>
        <fullName evidence="2">Allatotropin-like</fullName>
    </submittedName>
</protein>
<accession>A0A6J3KFZ1</accession>
<evidence type="ECO:0000313" key="2">
    <source>
        <dbReference type="RefSeq" id="XP_033351815.1"/>
    </source>
</evidence>
<dbReference type="GeneID" id="117234568"/>
<dbReference type="Proteomes" id="UP000504631">
    <property type="component" value="Unplaced"/>
</dbReference>
<proteinExistence type="predicted"/>
<name>A0A6J3KFZ1_9HYME</name>
<dbReference type="RefSeq" id="XP_033351815.1">
    <property type="nucleotide sequence ID" value="XM_033495924.1"/>
</dbReference>
<organism evidence="1 2">
    <name type="scientific">Bombus vosnesenskii</name>
    <dbReference type="NCBI Taxonomy" id="207650"/>
    <lineage>
        <taxon>Eukaryota</taxon>
        <taxon>Metazoa</taxon>
        <taxon>Ecdysozoa</taxon>
        <taxon>Arthropoda</taxon>
        <taxon>Hexapoda</taxon>
        <taxon>Insecta</taxon>
        <taxon>Pterygota</taxon>
        <taxon>Neoptera</taxon>
        <taxon>Endopterygota</taxon>
        <taxon>Hymenoptera</taxon>
        <taxon>Apocrita</taxon>
        <taxon>Aculeata</taxon>
        <taxon>Apoidea</taxon>
        <taxon>Anthophila</taxon>
        <taxon>Apidae</taxon>
        <taxon>Bombus</taxon>
        <taxon>Pyrobombus</taxon>
    </lineage>
</organism>